<evidence type="ECO:0000313" key="1">
    <source>
        <dbReference type="Proteomes" id="UP000887579"/>
    </source>
</evidence>
<dbReference type="Proteomes" id="UP000887579">
    <property type="component" value="Unplaced"/>
</dbReference>
<organism evidence="1 2">
    <name type="scientific">Panagrolaimus sp. ES5</name>
    <dbReference type="NCBI Taxonomy" id="591445"/>
    <lineage>
        <taxon>Eukaryota</taxon>
        <taxon>Metazoa</taxon>
        <taxon>Ecdysozoa</taxon>
        <taxon>Nematoda</taxon>
        <taxon>Chromadorea</taxon>
        <taxon>Rhabditida</taxon>
        <taxon>Tylenchina</taxon>
        <taxon>Panagrolaimomorpha</taxon>
        <taxon>Panagrolaimoidea</taxon>
        <taxon>Panagrolaimidae</taxon>
        <taxon>Panagrolaimus</taxon>
    </lineage>
</organism>
<name>A0AC34GEB2_9BILA</name>
<reference evidence="2" key="1">
    <citation type="submission" date="2022-11" db="UniProtKB">
        <authorList>
            <consortium name="WormBaseParasite"/>
        </authorList>
    </citation>
    <scope>IDENTIFICATION</scope>
</reference>
<proteinExistence type="predicted"/>
<dbReference type="WBParaSite" id="ES5_v2.g27947.t1">
    <property type="protein sequence ID" value="ES5_v2.g27947.t1"/>
    <property type="gene ID" value="ES5_v2.g27947"/>
</dbReference>
<evidence type="ECO:0000313" key="2">
    <source>
        <dbReference type="WBParaSite" id="ES5_v2.g27947.t1"/>
    </source>
</evidence>
<accession>A0AC34GEB2</accession>
<protein>
    <submittedName>
        <fullName evidence="2">Uncharacterized protein</fullName>
    </submittedName>
</protein>
<sequence length="177" mass="19945">MVDKGKIFKVVCIFLFVLTAIFIISSFTSDWRATFVEHWRYYDLFGGVSTVFSTDQAKLDEEIEADKKAGKSYGWTGDKAVAALFILAFILYLINILICVISTVAANFPAKVSFIHPIICFIATFFMIIACIVFGVNKTDLWLWCDHKITGSNTVNNKTTTYTKCEQGYNDVDLKGK</sequence>